<name>A0A1G9LMJ0_9GAMM</name>
<dbReference type="EMBL" id="FNGI01000005">
    <property type="protein sequence ID" value="SDL62715.1"/>
    <property type="molecule type" value="Genomic_DNA"/>
</dbReference>
<dbReference type="Pfam" id="PF13701">
    <property type="entry name" value="DDE_Tnp_1_4"/>
    <property type="match status" value="1"/>
</dbReference>
<dbReference type="InterPro" id="IPR025668">
    <property type="entry name" value="Tnp_DDE_dom"/>
</dbReference>
<evidence type="ECO:0000259" key="3">
    <source>
        <dbReference type="Pfam" id="PF13701"/>
    </source>
</evidence>
<accession>A0A1G9LMJ0</accession>
<evidence type="ECO:0000313" key="5">
    <source>
        <dbReference type="Proteomes" id="UP000198654"/>
    </source>
</evidence>
<feature type="transmembrane region" description="Helical" evidence="2">
    <location>
        <begin position="36"/>
        <end position="55"/>
    </location>
</feature>
<evidence type="ECO:0000313" key="4">
    <source>
        <dbReference type="EMBL" id="SDL62715.1"/>
    </source>
</evidence>
<evidence type="ECO:0000256" key="1">
    <source>
        <dbReference type="SAM" id="MobiDB-lite"/>
    </source>
</evidence>
<feature type="domain" description="Transposase DDE" evidence="3">
    <location>
        <begin position="88"/>
        <end position="235"/>
    </location>
</feature>
<feature type="region of interest" description="Disordered" evidence="1">
    <location>
        <begin position="239"/>
        <end position="293"/>
    </location>
</feature>
<feature type="compositionally biased region" description="Basic and acidic residues" evidence="1">
    <location>
        <begin position="264"/>
        <end position="275"/>
    </location>
</feature>
<dbReference type="AlphaFoldDB" id="A0A1G9LMJ0"/>
<keyword evidence="5" id="KW-1185">Reference proteome</keyword>
<gene>
    <name evidence="4" type="ORF">SAMN05661010_02143</name>
</gene>
<keyword evidence="2" id="KW-0472">Membrane</keyword>
<keyword evidence="2" id="KW-0812">Transmembrane</keyword>
<dbReference type="Proteomes" id="UP000198654">
    <property type="component" value="Unassembled WGS sequence"/>
</dbReference>
<organism evidence="4 5">
    <name type="scientific">Modicisalibacter muralis</name>
    <dbReference type="NCBI Taxonomy" id="119000"/>
    <lineage>
        <taxon>Bacteria</taxon>
        <taxon>Pseudomonadati</taxon>
        <taxon>Pseudomonadota</taxon>
        <taxon>Gammaproteobacteria</taxon>
        <taxon>Oceanospirillales</taxon>
        <taxon>Halomonadaceae</taxon>
        <taxon>Modicisalibacter</taxon>
    </lineage>
</organism>
<proteinExistence type="predicted"/>
<dbReference type="STRING" id="119000.SAMN05661010_02143"/>
<protein>
    <submittedName>
        <fullName evidence="4">Transposase DDE domain group 1</fullName>
    </submittedName>
</protein>
<sequence>MLTPLIVIRNAVPMTAATMIMANAYRRYIPWHRGAFVLSMTIPGILLGALLFGHIPAQLIFSYRRLPDPGCLTSITLSGSRRRPEIPRDWCYNLTYEAGAWPAPRRVVLQERPDDLWFHTFFLVTNLNRFDHSPQEVLACYRRRGKAEAHMGELKSVLDIQLSSMDRGASTVQDVMARNQASLLLSLYAYELMHALCGLMEKETRHGWSLARLREQVLKVAATVTVHARRITLHLGPWPTNGGRHCSRGSPVSRPCRNASDAQSSREPDRIDVPSRRSTPWRVPMPVINHSSL</sequence>
<keyword evidence="2" id="KW-1133">Transmembrane helix</keyword>
<reference evidence="4 5" key="1">
    <citation type="submission" date="2016-10" db="EMBL/GenBank/DDBJ databases">
        <authorList>
            <person name="de Groot N.N."/>
        </authorList>
    </citation>
    <scope>NUCLEOTIDE SEQUENCE [LARGE SCALE GENOMIC DNA]</scope>
    <source>
        <strain evidence="4 5">DSM 14789</strain>
    </source>
</reference>
<evidence type="ECO:0000256" key="2">
    <source>
        <dbReference type="SAM" id="Phobius"/>
    </source>
</evidence>